<evidence type="ECO:0000313" key="12">
    <source>
        <dbReference type="EMBL" id="NDV61875.1"/>
    </source>
</evidence>
<reference evidence="12 13" key="1">
    <citation type="submission" date="2020-02" db="EMBL/GenBank/DDBJ databases">
        <title>Albibacoteraceae fam. nov., the first described family within the subdivision 4 Verrucomicrobia.</title>
        <authorList>
            <person name="Xi F."/>
        </authorList>
    </citation>
    <scope>NUCLEOTIDE SEQUENCE [LARGE SCALE GENOMIC DNA]</scope>
    <source>
        <strain evidence="12 13">CK1056</strain>
    </source>
</reference>
<evidence type="ECO:0000256" key="10">
    <source>
        <dbReference type="SAM" id="SignalP"/>
    </source>
</evidence>
<dbReference type="Gene3D" id="3.20.20.80">
    <property type="entry name" value="Glycosidases"/>
    <property type="match status" value="1"/>
</dbReference>
<proteinExistence type="inferred from homology"/>
<dbReference type="PROSITE" id="PS00523">
    <property type="entry name" value="SULFATASE_1"/>
    <property type="match status" value="1"/>
</dbReference>
<evidence type="ECO:0000256" key="6">
    <source>
        <dbReference type="ARBA" id="ARBA00022801"/>
    </source>
</evidence>
<dbReference type="Proteomes" id="UP000478417">
    <property type="component" value="Unassembled WGS sequence"/>
</dbReference>
<dbReference type="InterPro" id="IPR008979">
    <property type="entry name" value="Galactose-bd-like_sf"/>
</dbReference>
<dbReference type="Pfam" id="PF00331">
    <property type="entry name" value="Glyco_hydro_10"/>
    <property type="match status" value="1"/>
</dbReference>
<feature type="signal peptide" evidence="10">
    <location>
        <begin position="1"/>
        <end position="34"/>
    </location>
</feature>
<evidence type="ECO:0000256" key="7">
    <source>
        <dbReference type="ARBA" id="ARBA00022837"/>
    </source>
</evidence>
<dbReference type="InterPro" id="IPR017850">
    <property type="entry name" value="Alkaline_phosphatase_core_sf"/>
</dbReference>
<comment type="similarity">
    <text evidence="2">Belongs to the sulfatase family.</text>
</comment>
<dbReference type="CDD" id="cd16030">
    <property type="entry name" value="iduronate-2-sulfatase"/>
    <property type="match status" value="1"/>
</dbReference>
<dbReference type="Pfam" id="PF00884">
    <property type="entry name" value="Sulfatase"/>
    <property type="match status" value="1"/>
</dbReference>
<dbReference type="PANTHER" id="PTHR45953:SF1">
    <property type="entry name" value="IDURONATE 2-SULFATASE"/>
    <property type="match status" value="1"/>
</dbReference>
<evidence type="ECO:0000256" key="4">
    <source>
        <dbReference type="ARBA" id="ARBA00022729"/>
    </source>
</evidence>
<keyword evidence="3" id="KW-0479">Metal-binding</keyword>
<dbReference type="EMBL" id="JAAGNX010000001">
    <property type="protein sequence ID" value="NDV61875.1"/>
    <property type="molecule type" value="Genomic_DNA"/>
</dbReference>
<keyword evidence="6 12" id="KW-0378">Hydrolase</keyword>
<dbReference type="GO" id="GO:0046872">
    <property type="term" value="F:metal ion binding"/>
    <property type="evidence" value="ECO:0007669"/>
    <property type="project" value="UniProtKB-KW"/>
</dbReference>
<dbReference type="GO" id="GO:0000272">
    <property type="term" value="P:polysaccharide catabolic process"/>
    <property type="evidence" value="ECO:0007669"/>
    <property type="project" value="UniProtKB-KW"/>
</dbReference>
<dbReference type="GO" id="GO:0005737">
    <property type="term" value="C:cytoplasm"/>
    <property type="evidence" value="ECO:0007669"/>
    <property type="project" value="TreeGrafter"/>
</dbReference>
<evidence type="ECO:0000256" key="8">
    <source>
        <dbReference type="ARBA" id="ARBA00023277"/>
    </source>
</evidence>
<evidence type="ECO:0000313" key="13">
    <source>
        <dbReference type="Proteomes" id="UP000478417"/>
    </source>
</evidence>
<dbReference type="SUPFAM" id="SSF51445">
    <property type="entry name" value="(Trans)glycosidases"/>
    <property type="match status" value="1"/>
</dbReference>
<evidence type="ECO:0000256" key="2">
    <source>
        <dbReference type="ARBA" id="ARBA00008779"/>
    </source>
</evidence>
<keyword evidence="5" id="KW-0677">Repeat</keyword>
<evidence type="ECO:0000256" key="3">
    <source>
        <dbReference type="ARBA" id="ARBA00022723"/>
    </source>
</evidence>
<dbReference type="GO" id="GO:0016740">
    <property type="term" value="F:transferase activity"/>
    <property type="evidence" value="ECO:0007669"/>
    <property type="project" value="UniProtKB-KW"/>
</dbReference>
<dbReference type="SUPFAM" id="SSF53649">
    <property type="entry name" value="Alkaline phosphatase-like"/>
    <property type="match status" value="1"/>
</dbReference>
<evidence type="ECO:0000259" key="11">
    <source>
        <dbReference type="SMART" id="SM00633"/>
    </source>
</evidence>
<dbReference type="PANTHER" id="PTHR45953">
    <property type="entry name" value="IDURONATE 2-SULFATASE"/>
    <property type="match status" value="1"/>
</dbReference>
<keyword evidence="7" id="KW-0106">Calcium</keyword>
<accession>A0A6B2M250</accession>
<name>A0A6B2M250_9BACT</name>
<evidence type="ECO:0000256" key="1">
    <source>
        <dbReference type="ARBA" id="ARBA00001913"/>
    </source>
</evidence>
<organism evidence="12 13">
    <name type="scientific">Oceanipulchritudo coccoides</name>
    <dbReference type="NCBI Taxonomy" id="2706888"/>
    <lineage>
        <taxon>Bacteria</taxon>
        <taxon>Pseudomonadati</taxon>
        <taxon>Verrucomicrobiota</taxon>
        <taxon>Opitutia</taxon>
        <taxon>Puniceicoccales</taxon>
        <taxon>Oceanipulchritudinaceae</taxon>
        <taxon>Oceanipulchritudo</taxon>
    </lineage>
</organism>
<comment type="caution">
    <text evidence="12">The sequence shown here is derived from an EMBL/GenBank/DDBJ whole genome shotgun (WGS) entry which is preliminary data.</text>
</comment>
<protein>
    <submittedName>
        <fullName evidence="12">Sulfatase-like hydrolase/transferase</fullName>
    </submittedName>
</protein>
<dbReference type="InterPro" id="IPR017853">
    <property type="entry name" value="GH"/>
</dbReference>
<keyword evidence="8" id="KW-0119">Carbohydrate metabolism</keyword>
<dbReference type="GO" id="GO:0004423">
    <property type="term" value="F:iduronate-2-sulfatase activity"/>
    <property type="evidence" value="ECO:0007669"/>
    <property type="project" value="InterPro"/>
</dbReference>
<evidence type="ECO:0000256" key="9">
    <source>
        <dbReference type="ARBA" id="ARBA00023326"/>
    </source>
</evidence>
<dbReference type="InterPro" id="IPR024607">
    <property type="entry name" value="Sulfatase_CS"/>
</dbReference>
<dbReference type="InterPro" id="IPR003305">
    <property type="entry name" value="CenC_carb-bd"/>
</dbReference>
<dbReference type="SUPFAM" id="SSF49785">
    <property type="entry name" value="Galactose-binding domain-like"/>
    <property type="match status" value="2"/>
</dbReference>
<dbReference type="Gene3D" id="2.60.120.260">
    <property type="entry name" value="Galactose-binding domain-like"/>
    <property type="match status" value="2"/>
</dbReference>
<dbReference type="InterPro" id="IPR035874">
    <property type="entry name" value="IDS"/>
</dbReference>
<keyword evidence="9" id="KW-0624">Polysaccharide degradation</keyword>
<dbReference type="Pfam" id="PF02018">
    <property type="entry name" value="CBM_4_9"/>
    <property type="match status" value="2"/>
</dbReference>
<feature type="domain" description="GH10" evidence="11">
    <location>
        <begin position="569"/>
        <end position="848"/>
    </location>
</feature>
<sequence>MPRIKFVLNRFLNQWKWICLAVLFSGLTHSSANLLVNPSFESPVSPGDGNGWDRRGPTTITLTQVSNPVVQGASALEVDGRTSAVWNGIRQDLTSILTPGRLYRIKGHVRMAQGEAPDTIRIKLLTTTGGVEKLLVELSAVTDSEYVEFSADFEFAEEDTYLSVNGPAVNAAFLLDYFTLTELPNILVNPGFEDTINPTDGSGWDRRGDATLSQPASPVVTGASSVLVESRTQTWNGIQQDLLGILLPSTTYRITGHVRLATGETDTNIQIQLLKNDGSGNTFTQLTTVASTDSEYRDFSAEFSFTETSLTDLKLAINSPSGGSLASFYLDSFNLIEPNPVVPLDSLAPDTFVFRSSGSSAGSGAWTLDGPGYIGSFLNNLGSEDSEVTLSLDVTGIDYLAVSPVLEVFTGVTREQRTVSGAATENYTFTLPPGVHTLRLSLMNPELGPARSITLNSITVSGIDVVFDNVESHTLQAAENSFEYYRKNAFSLILHDADGQRLVPGTPVTITPLETSLNFGVGVKGWNSSAGQAAKRDWVDPTHPDYADLQPIRDFLAQNFNTIVTNNAGKWAPVENVRDLLDYDVLDLIQGFASTNNLRLRMHALAWAKSGGNPGWAVDLMDEGIGGNVASANALRSEISERITDYITGRATDWIEMDGINEGWHVDGLLQLYGYAGVADIYEEAYDELRLIGSTTPIYFNEYGTFSSTANDYASWFVDHIQNVLANIPESKRLDGFGIGHQSYVSNKPGQNSFLDPIVYYKVLQNTASMGLPLSITEFGVKQEPAPVPTYMESAELLRQAMTIALGNDRVNSFLVWNFLEGEMFTNATAAPMLLDDGNFNYTLTDFGRAWQHMTGRVDHSSLFPGYPVFMETLEETVGADGMVQVRGIPGKYRISGDNFQYDVDLDQAGEFVVNGPPVRNVLMIIVDDLKPTIGAFGDPIAVTPRMDQLADQGVIFSNAHCQMAICGPSRASVLTGLRPDSTGVFDLNTLVRDVNPEIVTLPQHFSDHGYTTHGISKIFHGTNSAGQDVALSWNDGWEAHGVTKKFYEPGKSEFEDALRSSGNGSVAGRVSSTDRGIVSADTDYGDGMAAQKGVDKIAEYAPEFINNGTPFFLTVGFQKPHLPFNAPDQYWALYDGVDFGMGSYNALFDYPVGAPTYARPFSGEPGSYEVQGQIPDETYGAGWPAGDEGVVLAPDASEATRLVHGYYACASFIDAQIGRLLDELEAQGIADDTIVVLWSDHGFHLGDHGAFWAKHSNYEQSTRSVLMVKAPGVTEAGGVVTSPVELVDIFPTLCQLTGLAYPVQPNVGPLEGNGLEPVLRDSNRPWRKAAFSQYHRNPGSLYMGYSMRTDQYRLTSWFPRGSLIDASTTGSTPVDEEFYDYGNAPDEPVNLIGDSAYALQVAAFRPVMEGARWEDSIIAQYVGDPVQVTPIANWKSVYFPLGTESALLADNLDYDGDGLPTSVEYFLGLSPVVWDDKPLSFGASNGGGSLEITLGYPSPVIRPDYTGYPEKSFDLSTWSTSGLTINNNTETGRTDATLNTTEAKGFIRLNVQANP</sequence>
<keyword evidence="13" id="KW-1185">Reference proteome</keyword>
<keyword evidence="4 10" id="KW-0732">Signal</keyword>
<keyword evidence="12" id="KW-0808">Transferase</keyword>
<evidence type="ECO:0000256" key="5">
    <source>
        <dbReference type="ARBA" id="ARBA00022737"/>
    </source>
</evidence>
<feature type="chain" id="PRO_5025381810" evidence="10">
    <location>
        <begin position="35"/>
        <end position="1556"/>
    </location>
</feature>
<comment type="cofactor">
    <cofactor evidence="1">
        <name>Ca(2+)</name>
        <dbReference type="ChEBI" id="CHEBI:29108"/>
    </cofactor>
</comment>
<dbReference type="Gene3D" id="3.40.720.10">
    <property type="entry name" value="Alkaline Phosphatase, subunit A"/>
    <property type="match status" value="1"/>
</dbReference>
<dbReference type="InterPro" id="IPR000917">
    <property type="entry name" value="Sulfatase_N"/>
</dbReference>
<dbReference type="GO" id="GO:0004553">
    <property type="term" value="F:hydrolase activity, hydrolyzing O-glycosyl compounds"/>
    <property type="evidence" value="ECO:0007669"/>
    <property type="project" value="InterPro"/>
</dbReference>
<dbReference type="RefSeq" id="WP_163963196.1">
    <property type="nucleotide sequence ID" value="NZ_JAAGNX010000001.1"/>
</dbReference>
<gene>
    <name evidence="12" type="ORF">G0Q06_05380</name>
</gene>
<dbReference type="InterPro" id="IPR001000">
    <property type="entry name" value="GH10_dom"/>
</dbReference>
<dbReference type="SMART" id="SM00633">
    <property type="entry name" value="Glyco_10"/>
    <property type="match status" value="1"/>
</dbReference>